<dbReference type="AlphaFoldDB" id="A0A9N8QHI6"/>
<evidence type="ECO:0000313" key="2">
    <source>
        <dbReference type="Proteomes" id="UP000836404"/>
    </source>
</evidence>
<sequence length="110" mass="11460">MAHEDCGLEASPTGRGFQELAQEAAAQLRKPGKRLVDGGQTRLVRQCEPDHSQALLIEALAVTLEQLRKRIADALVLVSHAFEGGVNVGHRADGRGALALAGGGGQGPES</sequence>
<gene>
    <name evidence="1" type="ORF">JKILLFL_G7042</name>
</gene>
<comment type="caution">
    <text evidence="1">The sequence shown here is derived from an EMBL/GenBank/DDBJ whole genome shotgun (WGS) entry which is preliminary data.</text>
</comment>
<proteinExistence type="predicted"/>
<dbReference type="EMBL" id="CAJHJF010004307">
    <property type="protein sequence ID" value="CAD6941950.1"/>
    <property type="molecule type" value="Genomic_DNA"/>
</dbReference>
<dbReference type="Proteomes" id="UP000836404">
    <property type="component" value="Unassembled WGS sequence"/>
</dbReference>
<protein>
    <submittedName>
        <fullName evidence="1">Uncharacterized protein</fullName>
    </submittedName>
</protein>
<keyword evidence="2" id="KW-1185">Reference proteome</keyword>
<organism evidence="1 2">
    <name type="scientific">Tilletia laevis</name>
    <dbReference type="NCBI Taxonomy" id="157183"/>
    <lineage>
        <taxon>Eukaryota</taxon>
        <taxon>Fungi</taxon>
        <taxon>Dikarya</taxon>
        <taxon>Basidiomycota</taxon>
        <taxon>Ustilaginomycotina</taxon>
        <taxon>Exobasidiomycetes</taxon>
        <taxon>Tilletiales</taxon>
        <taxon>Tilletiaceae</taxon>
        <taxon>Tilletia</taxon>
    </lineage>
</organism>
<reference evidence="1 2" key="1">
    <citation type="submission" date="2020-10" db="EMBL/GenBank/DDBJ databases">
        <authorList>
            <person name="Sedaghatjoo S."/>
        </authorList>
    </citation>
    <scope>NUCLEOTIDE SEQUENCE [LARGE SCALE GENOMIC DNA]</scope>
    <source>
        <strain evidence="1 2">LLFL</strain>
    </source>
</reference>
<evidence type="ECO:0000313" key="1">
    <source>
        <dbReference type="EMBL" id="CAD6941950.1"/>
    </source>
</evidence>
<accession>A0A9N8QHI6</accession>
<name>A0A9N8QHI6_9BASI</name>